<protein>
    <submittedName>
        <fullName evidence="3">Uncharacterized protein</fullName>
    </submittedName>
</protein>
<keyword evidence="2" id="KW-0812">Transmembrane</keyword>
<feature type="transmembrane region" description="Helical" evidence="2">
    <location>
        <begin position="37"/>
        <end position="58"/>
    </location>
</feature>
<organism evidence="3 4">
    <name type="scientific">Posidoniimonas polymericola</name>
    <dbReference type="NCBI Taxonomy" id="2528002"/>
    <lineage>
        <taxon>Bacteria</taxon>
        <taxon>Pseudomonadati</taxon>
        <taxon>Planctomycetota</taxon>
        <taxon>Planctomycetia</taxon>
        <taxon>Pirellulales</taxon>
        <taxon>Lacipirellulaceae</taxon>
        <taxon>Posidoniimonas</taxon>
    </lineage>
</organism>
<keyword evidence="2" id="KW-0472">Membrane</keyword>
<feature type="transmembrane region" description="Helical" evidence="2">
    <location>
        <begin position="494"/>
        <end position="518"/>
    </location>
</feature>
<feature type="transmembrane region" description="Helical" evidence="2">
    <location>
        <begin position="461"/>
        <end position="482"/>
    </location>
</feature>
<dbReference type="EMBL" id="SJPO01000009">
    <property type="protein sequence ID" value="TWT73702.1"/>
    <property type="molecule type" value="Genomic_DNA"/>
</dbReference>
<evidence type="ECO:0000256" key="1">
    <source>
        <dbReference type="SAM" id="MobiDB-lite"/>
    </source>
</evidence>
<keyword evidence="2" id="KW-1133">Transmembrane helix</keyword>
<evidence type="ECO:0000256" key="2">
    <source>
        <dbReference type="SAM" id="Phobius"/>
    </source>
</evidence>
<dbReference type="AlphaFoldDB" id="A0A5C5YHY6"/>
<accession>A0A5C5YHY6</accession>
<gene>
    <name evidence="3" type="ORF">Pla123a_35950</name>
</gene>
<proteinExistence type="predicted"/>
<reference evidence="3 4" key="1">
    <citation type="submission" date="2019-02" db="EMBL/GenBank/DDBJ databases">
        <title>Deep-cultivation of Planctomycetes and their phenomic and genomic characterization uncovers novel biology.</title>
        <authorList>
            <person name="Wiegand S."/>
            <person name="Jogler M."/>
            <person name="Boedeker C."/>
            <person name="Pinto D."/>
            <person name="Vollmers J."/>
            <person name="Rivas-Marin E."/>
            <person name="Kohn T."/>
            <person name="Peeters S.H."/>
            <person name="Heuer A."/>
            <person name="Rast P."/>
            <person name="Oberbeckmann S."/>
            <person name="Bunk B."/>
            <person name="Jeske O."/>
            <person name="Meyerdierks A."/>
            <person name="Storesund J.E."/>
            <person name="Kallscheuer N."/>
            <person name="Luecker S."/>
            <person name="Lage O.M."/>
            <person name="Pohl T."/>
            <person name="Merkel B.J."/>
            <person name="Hornburger P."/>
            <person name="Mueller R.-W."/>
            <person name="Bruemmer F."/>
            <person name="Labrenz M."/>
            <person name="Spormann A.M."/>
            <person name="Op Den Camp H."/>
            <person name="Overmann J."/>
            <person name="Amann R."/>
            <person name="Jetten M.S.M."/>
            <person name="Mascher T."/>
            <person name="Medema M.H."/>
            <person name="Devos D.P."/>
            <person name="Kaster A.-K."/>
            <person name="Ovreas L."/>
            <person name="Rohde M."/>
            <person name="Galperin M.Y."/>
            <person name="Jogler C."/>
        </authorList>
    </citation>
    <scope>NUCLEOTIDE SEQUENCE [LARGE SCALE GENOMIC DNA]</scope>
    <source>
        <strain evidence="3 4">Pla123a</strain>
    </source>
</reference>
<comment type="caution">
    <text evidence="3">The sequence shown here is derived from an EMBL/GenBank/DDBJ whole genome shotgun (WGS) entry which is preliminary data.</text>
</comment>
<name>A0A5C5YHY6_9BACT</name>
<evidence type="ECO:0000313" key="4">
    <source>
        <dbReference type="Proteomes" id="UP000318478"/>
    </source>
</evidence>
<feature type="transmembrane region" description="Helical" evidence="2">
    <location>
        <begin position="116"/>
        <end position="135"/>
    </location>
</feature>
<keyword evidence="4" id="KW-1185">Reference proteome</keyword>
<evidence type="ECO:0000313" key="3">
    <source>
        <dbReference type="EMBL" id="TWT73702.1"/>
    </source>
</evidence>
<dbReference type="Proteomes" id="UP000318478">
    <property type="component" value="Unassembled WGS sequence"/>
</dbReference>
<feature type="region of interest" description="Disordered" evidence="1">
    <location>
        <begin position="280"/>
        <end position="317"/>
    </location>
</feature>
<feature type="transmembrane region" description="Helical" evidence="2">
    <location>
        <begin position="6"/>
        <end position="30"/>
    </location>
</feature>
<sequence length="519" mass="55324">MAVAGVSLLALLVLAGLVFFGVSLLAGLFFNKQTRPIGAVLLAVILFVGGGVVAWRLAMQNDAAARHAQAVSQTHAVSAEMRGQNHDVHWHEEGHTMAPNPAQVSIRVPDQVSIRMSWAGVAVVALILFAVMKLLNRDRGLTATGWLGLAGLGLMVLIVVMNYLSLSTPSTSRPAAVVSNEAAPPLTAGEAWDEITRPRIRLEEEGASAPPQSYTVVVNGRELTYNEQIDIDNAISEIKKIWLSDGKNLKINYGSGEISMSGGFQADVVGDKLHQALVHAREQHAADAGSSADNVADEAPTAETSSDDPAADGEAGVKQPALADAAPAPAADAAPAALPDWVTNTPPRIGEVYRRVIEVGPYATVDECFDKVSKPLMESACEFAGRRLPRQPSPELLRLLGFSEGTLLRDIAVDQHVESVYSPGAGQDMKVLYLRLEFDQDFSDQLDHAYKVWRRGDLVNGLTLLTGAVLLLLGGVFGLLKLDEATKGYYTKRLFIGVPAAIIGVLLLAVVLEAMGIVI</sequence>
<feature type="transmembrane region" description="Helical" evidence="2">
    <location>
        <begin position="147"/>
        <end position="166"/>
    </location>
</feature>